<dbReference type="Proteomes" id="UP000509658">
    <property type="component" value="Chromosome"/>
</dbReference>
<accession>A0A6N0HRZ7</accession>
<evidence type="ECO:0000313" key="2">
    <source>
        <dbReference type="Proteomes" id="UP000509658"/>
    </source>
</evidence>
<dbReference type="KEGG" id="rev:HUE57_02000"/>
<gene>
    <name evidence="1" type="ORF">HUE57_02000</name>
</gene>
<name>A0A6N0HRZ7_9GAMM</name>
<organism evidence="1 2">
    <name type="scientific">Candidatus Reidiella endopervernicosa</name>
    <dbReference type="NCBI Taxonomy" id="2738883"/>
    <lineage>
        <taxon>Bacteria</taxon>
        <taxon>Pseudomonadati</taxon>
        <taxon>Pseudomonadota</taxon>
        <taxon>Gammaproteobacteria</taxon>
        <taxon>Candidatus Reidiella</taxon>
    </lineage>
</organism>
<proteinExistence type="predicted"/>
<protein>
    <submittedName>
        <fullName evidence="1">Uncharacterized protein</fullName>
    </submittedName>
</protein>
<keyword evidence="2" id="KW-1185">Reference proteome</keyword>
<dbReference type="EMBL" id="CP054491">
    <property type="protein sequence ID" value="QKQ25199.1"/>
    <property type="molecule type" value="Genomic_DNA"/>
</dbReference>
<dbReference type="RefSeq" id="WP_174672617.1">
    <property type="nucleotide sequence ID" value="NZ_CP054491.1"/>
</dbReference>
<reference evidence="1 2" key="1">
    <citation type="submission" date="2020-05" db="EMBL/GenBank/DDBJ databases">
        <title>Horizontal transmission and recombination maintain forever young bacterial symbiont genomes.</title>
        <authorList>
            <person name="Russell S.L."/>
            <person name="Pepper-Tunick E."/>
            <person name="Svedberg J."/>
            <person name="Byrne A."/>
            <person name="Ruelas Castillo J."/>
            <person name="Vollmers C."/>
            <person name="Beinart R.A."/>
            <person name="Corbett-Detig R."/>
        </authorList>
    </citation>
    <scope>NUCLEOTIDE SEQUENCE [LARGE SCALE GENOMIC DNA]</scope>
    <source>
        <strain evidence="1">Santa_Monica_outfall</strain>
    </source>
</reference>
<sequence length="126" mass="14375">MPVMSFMDRPTTNAAICSMSWMRLTILRPPLKHSKHGGAALYITKRISLRDPATEAISERPSTRGYLLLVVNMEATIDREFESLEESVLQLKVATTDGEIIRQSGVQEERFRRRNFWESSSALSCR</sequence>
<dbReference type="AlphaFoldDB" id="A0A6N0HRZ7"/>
<evidence type="ECO:0000313" key="1">
    <source>
        <dbReference type="EMBL" id="QKQ25199.1"/>
    </source>
</evidence>